<evidence type="ECO:0000256" key="1">
    <source>
        <dbReference type="PROSITE-ProRule" id="PRU10141"/>
    </source>
</evidence>
<dbReference type="PANTHER" id="PTHR11909">
    <property type="entry name" value="CASEIN KINASE-RELATED"/>
    <property type="match status" value="1"/>
</dbReference>
<keyword evidence="1" id="KW-0547">Nucleotide-binding</keyword>
<accession>A0A9P1MZN2</accession>
<name>A0A9P1MZN2_9PELO</name>
<proteinExistence type="predicted"/>
<keyword evidence="2" id="KW-0732">Signal</keyword>
<dbReference type="PROSITE" id="PS00107">
    <property type="entry name" value="PROTEIN_KINASE_ATP"/>
    <property type="match status" value="1"/>
</dbReference>
<feature type="binding site" evidence="1">
    <location>
        <position position="286"/>
    </location>
    <ligand>
        <name>ATP</name>
        <dbReference type="ChEBI" id="CHEBI:30616"/>
    </ligand>
</feature>
<dbReference type="InterPro" id="IPR000719">
    <property type="entry name" value="Prot_kinase_dom"/>
</dbReference>
<dbReference type="Proteomes" id="UP001152747">
    <property type="component" value="Unassembled WGS sequence"/>
</dbReference>
<dbReference type="Gene3D" id="1.10.510.10">
    <property type="entry name" value="Transferase(Phosphotransferase) domain 1"/>
    <property type="match status" value="1"/>
</dbReference>
<dbReference type="EMBL" id="CANHGI010000003">
    <property type="protein sequence ID" value="CAI5446154.1"/>
    <property type="molecule type" value="Genomic_DNA"/>
</dbReference>
<dbReference type="InterPro" id="IPR017441">
    <property type="entry name" value="Protein_kinase_ATP_BS"/>
</dbReference>
<keyword evidence="5" id="KW-1185">Reference proteome</keyword>
<evidence type="ECO:0000313" key="4">
    <source>
        <dbReference type="EMBL" id="CAI5446154.1"/>
    </source>
</evidence>
<evidence type="ECO:0000313" key="5">
    <source>
        <dbReference type="Proteomes" id="UP001152747"/>
    </source>
</evidence>
<dbReference type="PROSITE" id="PS50011">
    <property type="entry name" value="PROTEIN_KINASE_DOM"/>
    <property type="match status" value="1"/>
</dbReference>
<dbReference type="Pfam" id="PF00069">
    <property type="entry name" value="Pkinase"/>
    <property type="match status" value="1"/>
</dbReference>
<dbReference type="SMART" id="SM00220">
    <property type="entry name" value="S_TKc"/>
    <property type="match status" value="1"/>
</dbReference>
<feature type="chain" id="PRO_5040477379" description="Protein kinase domain-containing protein" evidence="2">
    <location>
        <begin position="21"/>
        <end position="537"/>
    </location>
</feature>
<gene>
    <name evidence="4" type="ORF">CAMP_LOCUS8791</name>
</gene>
<dbReference type="InterPro" id="IPR050235">
    <property type="entry name" value="CK1_Ser-Thr_kinase"/>
</dbReference>
<feature type="domain" description="Protein kinase" evidence="3">
    <location>
        <begin position="257"/>
        <end position="521"/>
    </location>
</feature>
<dbReference type="InterPro" id="IPR011009">
    <property type="entry name" value="Kinase-like_dom_sf"/>
</dbReference>
<keyword evidence="1" id="KW-0067">ATP-binding</keyword>
<comment type="caution">
    <text evidence="4">The sequence shown here is derived from an EMBL/GenBank/DDBJ whole genome shotgun (WGS) entry which is preliminary data.</text>
</comment>
<reference evidence="4" key="1">
    <citation type="submission" date="2022-11" db="EMBL/GenBank/DDBJ databases">
        <authorList>
            <person name="Kikuchi T."/>
        </authorList>
    </citation>
    <scope>NUCLEOTIDE SEQUENCE</scope>
    <source>
        <strain evidence="4">PS1010</strain>
    </source>
</reference>
<dbReference type="GO" id="GO:0004672">
    <property type="term" value="F:protein kinase activity"/>
    <property type="evidence" value="ECO:0007669"/>
    <property type="project" value="InterPro"/>
</dbReference>
<dbReference type="SUPFAM" id="SSF56112">
    <property type="entry name" value="Protein kinase-like (PK-like)"/>
    <property type="match status" value="1"/>
</dbReference>
<sequence>MKSWILQFFIIPILSSSVSWVKITKPTLIWEEMKESASGERIFYCGEFDAKYTGRYHWRFNGSSILPERTQIHKNQFTFLSGSNAIRNRLAGEYECCIRETLGNACYSRNLIVQNKTSIINANLIGLDDLKVEEGSTYYLKLLDVKRIENVKCTQDGENMDNFKYPLLGKNSKKSIGYHLKIENIEKTGLVNCEIRVQNKQIVEKSFLIRFFDDVPSFVSIQGNFFSKMEEDHKVRGGKLATNFMEKGAIIGSKRAFRIEKMVGGGGFGQIYRAIDLESRIVVAVKVEPKSTESGRIVLELNILLLLQHCVNIPKIFYSGEVNRMNYIVMQLLGKNLGDLRKYQRHRTLSNITTARVGIQCLQCLKEVHNLGYIHRDIKPSNICAGIGEHKRILYIVDFGMARKIRNDDGTFRPERTYASFRGTTRYVSITAHERKEQGFVDDIWSLFFSLCELSEGLSWKNLTDQDEIYLAKKIMLNRFQSRKLSRSFEAFPILLEKTERTEMPDYPKLIEILKTSCPNFEECSEFEWDAESEFSY</sequence>
<feature type="signal peptide" evidence="2">
    <location>
        <begin position="1"/>
        <end position="20"/>
    </location>
</feature>
<evidence type="ECO:0000259" key="3">
    <source>
        <dbReference type="PROSITE" id="PS50011"/>
    </source>
</evidence>
<dbReference type="GO" id="GO:0005524">
    <property type="term" value="F:ATP binding"/>
    <property type="evidence" value="ECO:0007669"/>
    <property type="project" value="UniProtKB-UniRule"/>
</dbReference>
<organism evidence="4 5">
    <name type="scientific">Caenorhabditis angaria</name>
    <dbReference type="NCBI Taxonomy" id="860376"/>
    <lineage>
        <taxon>Eukaryota</taxon>
        <taxon>Metazoa</taxon>
        <taxon>Ecdysozoa</taxon>
        <taxon>Nematoda</taxon>
        <taxon>Chromadorea</taxon>
        <taxon>Rhabditida</taxon>
        <taxon>Rhabditina</taxon>
        <taxon>Rhabditomorpha</taxon>
        <taxon>Rhabditoidea</taxon>
        <taxon>Rhabditidae</taxon>
        <taxon>Peloderinae</taxon>
        <taxon>Caenorhabditis</taxon>
    </lineage>
</organism>
<dbReference type="AlphaFoldDB" id="A0A9P1MZN2"/>
<protein>
    <recommendedName>
        <fullName evidence="3">Protein kinase domain-containing protein</fullName>
    </recommendedName>
</protein>
<dbReference type="OrthoDB" id="5979581at2759"/>
<evidence type="ECO:0000256" key="2">
    <source>
        <dbReference type="SAM" id="SignalP"/>
    </source>
</evidence>